<dbReference type="STRING" id="1088721.JI59_17305"/>
<sequence length="370" mass="42339">MMADARSSANLSDFGDEGFLVGLNRFIEAIENELEAPEAIVKPMVAQIHTRLVNLLEMQEWSRTHPEVGQTSIESAVSITGLPRTGTTALANILSLDEDFRSLRSWEQSKPVPPPVLGDEENDPRRVALKARYEAMARENPQMMAMHLWDADAGTEDVEVLSTCFMSQNFILPIPEYHAWWRNADLGPTFAFHRRFMELLQSRRPPGRWLFKAPAHCFHLDALFSAYPEARIVWTHRDPAKAVPSAISFVTALMPKGLEIDISDIGRRRAEHLREGMERALASRERIGEDRFFDLHHHDFIADPLGSIERIYDFLGFELRPEARRKMEDWYAANRSGAHGTHSYTPEQFGLTAEQIRKDFAFYTDRFGIE</sequence>
<dbReference type="Pfam" id="PF13469">
    <property type="entry name" value="Sulfotransfer_3"/>
    <property type="match status" value="1"/>
</dbReference>
<dbReference type="PANTHER" id="PTHR36451:SF1">
    <property type="entry name" value="OMEGA-HYDROXY-BETA-DIHYDROMENAQUINONE-9 SULFOTRANSFERASE STF3"/>
    <property type="match status" value="1"/>
</dbReference>
<dbReference type="AlphaFoldDB" id="G6E890"/>
<dbReference type="KEGG" id="npn:JI59_17305"/>
<dbReference type="PANTHER" id="PTHR36451">
    <property type="entry name" value="PAPS-DEPENDENT SULFOTRANSFERASE STF3"/>
    <property type="match status" value="1"/>
</dbReference>
<keyword evidence="2" id="KW-1185">Reference proteome</keyword>
<accession>G6E890</accession>
<dbReference type="PATRIC" id="fig|1088721.3.peg.551"/>
<name>G6E890_9SPHN</name>
<dbReference type="SUPFAM" id="SSF52540">
    <property type="entry name" value="P-loop containing nucleoside triphosphate hydrolases"/>
    <property type="match status" value="1"/>
</dbReference>
<evidence type="ECO:0008006" key="3">
    <source>
        <dbReference type="Google" id="ProtNLM"/>
    </source>
</evidence>
<protein>
    <recommendedName>
        <fullName evidence="3">Sulfotransferase</fullName>
    </recommendedName>
</protein>
<evidence type="ECO:0000313" key="1">
    <source>
        <dbReference type="EMBL" id="EHJ62430.1"/>
    </source>
</evidence>
<dbReference type="InterPro" id="IPR052736">
    <property type="entry name" value="Stf3_sulfotransferase"/>
</dbReference>
<evidence type="ECO:0000313" key="2">
    <source>
        <dbReference type="Proteomes" id="UP000004030"/>
    </source>
</evidence>
<dbReference type="InterPro" id="IPR027417">
    <property type="entry name" value="P-loop_NTPase"/>
</dbReference>
<gene>
    <name evidence="1" type="ORF">NSU_0561</name>
</gene>
<proteinExistence type="predicted"/>
<dbReference type="Gene3D" id="3.40.50.300">
    <property type="entry name" value="P-loop containing nucleotide triphosphate hydrolases"/>
    <property type="match status" value="1"/>
</dbReference>
<dbReference type="EMBL" id="AGFM01000008">
    <property type="protein sequence ID" value="EHJ62430.1"/>
    <property type="molecule type" value="Genomic_DNA"/>
</dbReference>
<dbReference type="Proteomes" id="UP000004030">
    <property type="component" value="Unassembled WGS sequence"/>
</dbReference>
<comment type="caution">
    <text evidence="1">The sequence shown here is derived from an EMBL/GenBank/DDBJ whole genome shotgun (WGS) entry which is preliminary data.</text>
</comment>
<dbReference type="eggNOG" id="ENOG502Z88Z">
    <property type="taxonomic scope" value="Bacteria"/>
</dbReference>
<reference evidence="1 2" key="1">
    <citation type="journal article" date="2012" name="J. Bacteriol.">
        <title>Genome sequence of benzo(a)pyrene-degrading bacterium Novosphingobium pentaromativorans US6-1.</title>
        <authorList>
            <person name="Luo Y.R."/>
            <person name="Kang S.G."/>
            <person name="Kim S.J."/>
            <person name="Kim M.R."/>
            <person name="Li N."/>
            <person name="Lee J.H."/>
            <person name="Kwon K.K."/>
        </authorList>
    </citation>
    <scope>NUCLEOTIDE SEQUENCE [LARGE SCALE GENOMIC DNA]</scope>
    <source>
        <strain evidence="1 2">US6-1</strain>
    </source>
</reference>
<organism evidence="1 2">
    <name type="scientific">Novosphingobium pentaromativorans US6-1</name>
    <dbReference type="NCBI Taxonomy" id="1088721"/>
    <lineage>
        <taxon>Bacteria</taxon>
        <taxon>Pseudomonadati</taxon>
        <taxon>Pseudomonadota</taxon>
        <taxon>Alphaproteobacteria</taxon>
        <taxon>Sphingomonadales</taxon>
        <taxon>Sphingomonadaceae</taxon>
        <taxon>Novosphingobium</taxon>
    </lineage>
</organism>